<accession>A0A830FIC9</accession>
<protein>
    <submittedName>
        <fullName evidence="1">Uncharacterized protein</fullName>
    </submittedName>
</protein>
<proteinExistence type="predicted"/>
<evidence type="ECO:0000313" key="2">
    <source>
        <dbReference type="Proteomes" id="UP000656367"/>
    </source>
</evidence>
<gene>
    <name evidence="1" type="ORF">GCM10009006_05420</name>
</gene>
<comment type="caution">
    <text evidence="1">The sequence shown here is derived from an EMBL/GenBank/DDBJ whole genome shotgun (WGS) entry which is preliminary data.</text>
</comment>
<dbReference type="RefSeq" id="WP_188851298.1">
    <property type="nucleotide sequence ID" value="NZ_BMON01000001.1"/>
</dbReference>
<organism evidence="1 2">
    <name type="scientific">Haloarcula argentinensis</name>
    <dbReference type="NCBI Taxonomy" id="43776"/>
    <lineage>
        <taxon>Archaea</taxon>
        <taxon>Methanobacteriati</taxon>
        <taxon>Methanobacteriota</taxon>
        <taxon>Stenosarchaea group</taxon>
        <taxon>Halobacteria</taxon>
        <taxon>Halobacteriales</taxon>
        <taxon>Haloarculaceae</taxon>
        <taxon>Haloarcula</taxon>
    </lineage>
</organism>
<dbReference type="OrthoDB" id="351262at2157"/>
<reference evidence="1" key="1">
    <citation type="journal article" date="2014" name="Int. J. Syst. Evol. Microbiol.">
        <title>Complete genome sequence of Corynebacterium casei LMG S-19264T (=DSM 44701T), isolated from a smear-ripened cheese.</title>
        <authorList>
            <consortium name="US DOE Joint Genome Institute (JGI-PGF)"/>
            <person name="Walter F."/>
            <person name="Albersmeier A."/>
            <person name="Kalinowski J."/>
            <person name="Ruckert C."/>
        </authorList>
    </citation>
    <scope>NUCLEOTIDE SEQUENCE</scope>
    <source>
        <strain evidence="1">JCM 15759</strain>
    </source>
</reference>
<sequence>MVQANIDNPAVSYQIGQGDSVTVPSGEVWKLTVVFSGGSPYFEINGAGVLTGSSSAAGSAEFVLTGGDTFGASGDGDKVHVSGFKVQT</sequence>
<dbReference type="EMBL" id="BMON01000001">
    <property type="protein sequence ID" value="GGM26840.1"/>
    <property type="molecule type" value="Genomic_DNA"/>
</dbReference>
<dbReference type="Proteomes" id="UP000656367">
    <property type="component" value="Unassembled WGS sequence"/>
</dbReference>
<reference evidence="1" key="2">
    <citation type="submission" date="2020-09" db="EMBL/GenBank/DDBJ databases">
        <authorList>
            <person name="Sun Q."/>
            <person name="Ohkuma M."/>
        </authorList>
    </citation>
    <scope>NUCLEOTIDE SEQUENCE</scope>
    <source>
        <strain evidence="1">JCM 15759</strain>
    </source>
</reference>
<dbReference type="AlphaFoldDB" id="A0A830FIC9"/>
<name>A0A830FIC9_HALAR</name>
<evidence type="ECO:0000313" key="1">
    <source>
        <dbReference type="EMBL" id="GGM26840.1"/>
    </source>
</evidence>